<dbReference type="InterPro" id="IPR001678">
    <property type="entry name" value="MeTrfase_RsmB-F_NOP2_dom"/>
</dbReference>
<protein>
    <submittedName>
        <fullName evidence="7">Fmu (Sun) domain protein</fullName>
    </submittedName>
</protein>
<dbReference type="PANTHER" id="PTHR22807:SF53">
    <property type="entry name" value="RIBOSOMAL RNA SMALL SUBUNIT METHYLTRANSFERASE B-RELATED"/>
    <property type="match status" value="1"/>
</dbReference>
<dbReference type="InterPro" id="IPR049560">
    <property type="entry name" value="MeTrfase_RsmB-F_NOP2_cat"/>
</dbReference>
<dbReference type="PROSITE" id="PS51686">
    <property type="entry name" value="SAM_MT_RSMB_NOP"/>
    <property type="match status" value="1"/>
</dbReference>
<dbReference type="AlphaFoldDB" id="I4B1F4"/>
<dbReference type="HOGENOM" id="CLU_005316_0_2_12"/>
<dbReference type="KEGG" id="tpx:Turpa_0455"/>
<dbReference type="GO" id="GO:0001510">
    <property type="term" value="P:RNA methylation"/>
    <property type="evidence" value="ECO:0007669"/>
    <property type="project" value="InterPro"/>
</dbReference>
<evidence type="ECO:0000256" key="3">
    <source>
        <dbReference type="ARBA" id="ARBA00022691"/>
    </source>
</evidence>
<sequence>MGEAISRGRNEHLNRLWKSYTDYPTARQADKWLAGYFREHKSYGKRDRAWYSEAFFTRLRTVIARLPLEQTSDAASVWVALKNHAAGATAPANVIHAAALPQSWQTWLEHSSLPSDSIPAFLRNLESKPPLYLRANFTDKVGQIETELRAAGFEVTTTRRDSGLITFTVKGTTPIYDLQALKKGYIEIQDLASQLLGEAVDAHPGMSVWDVCAGGGGKTLQIASQMQNRGVLYASDIRDYKLDELKLRTRRGGFHNVRRFIYDAEKSPTLTREITNSGGFHRILVDAPCSSSGTLRRNPDVRFRIQNDDPEKFAALQLKILSSVEPYLRAQGRLVYSTCSVFRIENEGVVAKFIAAHPQYRVVDSKLVGSPELDSDTMFYCILAKA</sequence>
<dbReference type="GO" id="GO:0003723">
    <property type="term" value="F:RNA binding"/>
    <property type="evidence" value="ECO:0007669"/>
    <property type="project" value="UniProtKB-UniRule"/>
</dbReference>
<gene>
    <name evidence="7" type="ordered locus">Turpa_0455</name>
</gene>
<evidence type="ECO:0000259" key="6">
    <source>
        <dbReference type="PROSITE" id="PS51686"/>
    </source>
</evidence>
<comment type="similarity">
    <text evidence="5">Belongs to the class I-like SAM-binding methyltransferase superfamily. RsmB/NOP family.</text>
</comment>
<feature type="binding site" evidence="5">
    <location>
        <position position="263"/>
    </location>
    <ligand>
        <name>S-adenosyl-L-methionine</name>
        <dbReference type="ChEBI" id="CHEBI:59789"/>
    </ligand>
</feature>
<feature type="binding site" evidence="5">
    <location>
        <position position="236"/>
    </location>
    <ligand>
        <name>S-adenosyl-L-methionine</name>
        <dbReference type="ChEBI" id="CHEBI:59789"/>
    </ligand>
</feature>
<keyword evidence="4 5" id="KW-0694">RNA-binding</keyword>
<keyword evidence="2 5" id="KW-0808">Transferase</keyword>
<dbReference type="PANTHER" id="PTHR22807">
    <property type="entry name" value="NOP2 YEAST -RELATED NOL1/NOP2/FMU SUN DOMAIN-CONTAINING"/>
    <property type="match status" value="1"/>
</dbReference>
<dbReference type="Proteomes" id="UP000006048">
    <property type="component" value="Chromosome"/>
</dbReference>
<dbReference type="GO" id="GO:0008173">
    <property type="term" value="F:RNA methyltransferase activity"/>
    <property type="evidence" value="ECO:0007669"/>
    <property type="project" value="InterPro"/>
</dbReference>
<dbReference type="InterPro" id="IPR029063">
    <property type="entry name" value="SAM-dependent_MTases_sf"/>
</dbReference>
<keyword evidence="1 5" id="KW-0489">Methyltransferase</keyword>
<accession>I4B1F4</accession>
<dbReference type="CDD" id="cd02440">
    <property type="entry name" value="AdoMet_MTases"/>
    <property type="match status" value="1"/>
</dbReference>
<dbReference type="OrthoDB" id="9810297at2"/>
<evidence type="ECO:0000256" key="2">
    <source>
        <dbReference type="ARBA" id="ARBA00022679"/>
    </source>
</evidence>
<evidence type="ECO:0000256" key="1">
    <source>
        <dbReference type="ARBA" id="ARBA00022603"/>
    </source>
</evidence>
<evidence type="ECO:0000313" key="8">
    <source>
        <dbReference type="Proteomes" id="UP000006048"/>
    </source>
</evidence>
<dbReference type="Gene3D" id="3.40.50.150">
    <property type="entry name" value="Vaccinia Virus protein VP39"/>
    <property type="match status" value="1"/>
</dbReference>
<dbReference type="SUPFAM" id="SSF53335">
    <property type="entry name" value="S-adenosyl-L-methionine-dependent methyltransferases"/>
    <property type="match status" value="1"/>
</dbReference>
<dbReference type="PRINTS" id="PR02008">
    <property type="entry name" value="RCMTFAMILY"/>
</dbReference>
<dbReference type="EMBL" id="CP002959">
    <property type="protein sequence ID" value="AFM11111.1"/>
    <property type="molecule type" value="Genomic_DNA"/>
</dbReference>
<evidence type="ECO:0000256" key="4">
    <source>
        <dbReference type="ARBA" id="ARBA00022884"/>
    </source>
</evidence>
<feature type="domain" description="SAM-dependent MTase RsmB/NOP-type" evidence="6">
    <location>
        <begin position="121"/>
        <end position="386"/>
    </location>
</feature>
<comment type="caution">
    <text evidence="5">Lacks conserved residue(s) required for the propagation of feature annotation.</text>
</comment>
<name>I4B1F4_TURPD</name>
<dbReference type="RefSeq" id="WP_014801631.1">
    <property type="nucleotide sequence ID" value="NC_018020.1"/>
</dbReference>
<organism evidence="7 8">
    <name type="scientific">Turneriella parva (strain ATCC BAA-1111 / DSM 21527 / NCTC 11395 / H)</name>
    <name type="common">Leptospira parva</name>
    <dbReference type="NCBI Taxonomy" id="869212"/>
    <lineage>
        <taxon>Bacteria</taxon>
        <taxon>Pseudomonadati</taxon>
        <taxon>Spirochaetota</taxon>
        <taxon>Spirochaetia</taxon>
        <taxon>Leptospirales</taxon>
        <taxon>Leptospiraceae</taxon>
        <taxon>Turneriella</taxon>
    </lineage>
</organism>
<dbReference type="InterPro" id="IPR023267">
    <property type="entry name" value="RCMT"/>
</dbReference>
<dbReference type="STRING" id="869212.Turpa_0455"/>
<evidence type="ECO:0000256" key="5">
    <source>
        <dbReference type="PROSITE-ProRule" id="PRU01023"/>
    </source>
</evidence>
<keyword evidence="8" id="KW-1185">Reference proteome</keyword>
<proteinExistence type="inferred from homology"/>
<keyword evidence="3 5" id="KW-0949">S-adenosyl-L-methionine</keyword>
<reference evidence="7 8" key="1">
    <citation type="submission" date="2012-06" db="EMBL/GenBank/DDBJ databases">
        <title>The complete chromosome of genome of Turneriella parva DSM 21527.</title>
        <authorList>
            <consortium name="US DOE Joint Genome Institute (JGI-PGF)"/>
            <person name="Lucas S."/>
            <person name="Han J."/>
            <person name="Lapidus A."/>
            <person name="Bruce D."/>
            <person name="Goodwin L."/>
            <person name="Pitluck S."/>
            <person name="Peters L."/>
            <person name="Kyrpides N."/>
            <person name="Mavromatis K."/>
            <person name="Ivanova N."/>
            <person name="Mikhailova N."/>
            <person name="Chertkov O."/>
            <person name="Detter J.C."/>
            <person name="Tapia R."/>
            <person name="Han C."/>
            <person name="Land M."/>
            <person name="Hauser L."/>
            <person name="Markowitz V."/>
            <person name="Cheng J.-F."/>
            <person name="Hugenholtz P."/>
            <person name="Woyke T."/>
            <person name="Wu D."/>
            <person name="Gronow S."/>
            <person name="Wellnitz S."/>
            <person name="Brambilla E."/>
            <person name="Klenk H.-P."/>
            <person name="Eisen J.A."/>
        </authorList>
    </citation>
    <scope>NUCLEOTIDE SEQUENCE [LARGE SCALE GENOMIC DNA]</scope>
    <source>
        <strain evidence="8">ATCC BAA-1111 / DSM 21527 / NCTC 11395 / H</strain>
    </source>
</reference>
<feature type="binding site" evidence="5">
    <location>
        <position position="286"/>
    </location>
    <ligand>
        <name>S-adenosyl-L-methionine</name>
        <dbReference type="ChEBI" id="CHEBI:59789"/>
    </ligand>
</feature>
<feature type="active site" description="Nucleophile" evidence="5">
    <location>
        <position position="339"/>
    </location>
</feature>
<evidence type="ECO:0000313" key="7">
    <source>
        <dbReference type="EMBL" id="AFM11111.1"/>
    </source>
</evidence>
<dbReference type="Pfam" id="PF01189">
    <property type="entry name" value="Methyltr_RsmB-F"/>
    <property type="match status" value="1"/>
</dbReference>